<evidence type="ECO:0000256" key="2">
    <source>
        <dbReference type="ARBA" id="ARBA00001946"/>
    </source>
</evidence>
<reference evidence="9" key="1">
    <citation type="journal article" date="2019" name="Int. J. Syst. Evol. Microbiol.">
        <title>The Global Catalogue of Microorganisms (GCM) 10K type strain sequencing project: providing services to taxonomists for standard genome sequencing and annotation.</title>
        <authorList>
            <consortium name="The Broad Institute Genomics Platform"/>
            <consortium name="The Broad Institute Genome Sequencing Center for Infectious Disease"/>
            <person name="Wu L."/>
            <person name="Ma J."/>
        </authorList>
    </citation>
    <scope>NUCLEOTIDE SEQUENCE [LARGE SCALE GENOMIC DNA]</scope>
    <source>
        <strain evidence="9">CECT 8570</strain>
    </source>
</reference>
<protein>
    <submittedName>
        <fullName evidence="8">CoA pyrophosphatase</fullName>
    </submittedName>
</protein>
<evidence type="ECO:0000313" key="8">
    <source>
        <dbReference type="EMBL" id="MFC4363907.1"/>
    </source>
</evidence>
<comment type="caution">
    <text evidence="8">The sequence shown here is derived from an EMBL/GenBank/DDBJ whole genome shotgun (WGS) entry which is preliminary data.</text>
</comment>
<keyword evidence="3" id="KW-0479">Metal-binding</keyword>
<dbReference type="RefSeq" id="WP_290263137.1">
    <property type="nucleotide sequence ID" value="NZ_JAUFQG010000004.1"/>
</dbReference>
<feature type="domain" description="Nudix hydrolase" evidence="7">
    <location>
        <begin position="23"/>
        <end position="154"/>
    </location>
</feature>
<dbReference type="CDD" id="cd03426">
    <property type="entry name" value="NUDIX_CoAse_Nudt7"/>
    <property type="match status" value="1"/>
</dbReference>
<dbReference type="Pfam" id="PF00293">
    <property type="entry name" value="NUDIX"/>
    <property type="match status" value="1"/>
</dbReference>
<dbReference type="NCBIfam" id="NF007980">
    <property type="entry name" value="PRK10707.1"/>
    <property type="match status" value="1"/>
</dbReference>
<evidence type="ECO:0000256" key="1">
    <source>
        <dbReference type="ARBA" id="ARBA00001936"/>
    </source>
</evidence>
<keyword evidence="5" id="KW-0460">Magnesium</keyword>
<dbReference type="InterPro" id="IPR015797">
    <property type="entry name" value="NUDIX_hydrolase-like_dom_sf"/>
</dbReference>
<gene>
    <name evidence="8" type="ORF">ACFOX3_16435</name>
</gene>
<dbReference type="PANTHER" id="PTHR12992">
    <property type="entry name" value="NUDIX HYDROLASE"/>
    <property type="match status" value="1"/>
</dbReference>
<dbReference type="InterPro" id="IPR000086">
    <property type="entry name" value="NUDIX_hydrolase_dom"/>
</dbReference>
<proteinExistence type="predicted"/>
<dbReference type="InterPro" id="IPR045121">
    <property type="entry name" value="CoAse"/>
</dbReference>
<evidence type="ECO:0000256" key="6">
    <source>
        <dbReference type="ARBA" id="ARBA00023211"/>
    </source>
</evidence>
<dbReference type="PROSITE" id="PS51462">
    <property type="entry name" value="NUDIX"/>
    <property type="match status" value="1"/>
</dbReference>
<evidence type="ECO:0000313" key="9">
    <source>
        <dbReference type="Proteomes" id="UP001595840"/>
    </source>
</evidence>
<organism evidence="8 9">
    <name type="scientific">Simiduia curdlanivorans</name>
    <dbReference type="NCBI Taxonomy" id="1492769"/>
    <lineage>
        <taxon>Bacteria</taxon>
        <taxon>Pseudomonadati</taxon>
        <taxon>Pseudomonadota</taxon>
        <taxon>Gammaproteobacteria</taxon>
        <taxon>Cellvibrionales</taxon>
        <taxon>Cellvibrionaceae</taxon>
        <taxon>Simiduia</taxon>
    </lineage>
</organism>
<comment type="cofactor">
    <cofactor evidence="2">
        <name>Mg(2+)</name>
        <dbReference type="ChEBI" id="CHEBI:18420"/>
    </cofactor>
</comment>
<evidence type="ECO:0000256" key="5">
    <source>
        <dbReference type="ARBA" id="ARBA00022842"/>
    </source>
</evidence>
<evidence type="ECO:0000256" key="4">
    <source>
        <dbReference type="ARBA" id="ARBA00022801"/>
    </source>
</evidence>
<evidence type="ECO:0000256" key="3">
    <source>
        <dbReference type="ARBA" id="ARBA00022723"/>
    </source>
</evidence>
<keyword evidence="9" id="KW-1185">Reference proteome</keyword>
<sequence>MLKQLSSAIQQYNYALDRPGAYSKQAAVLMAITNEADPQVVLTLRSSELKRHSGEVSFPGGWWDTTDETLAHTALREAQEEIDLCPSKVELLGNWRSRYARGGVRVQPVIGVIAPDIALTPNPGELDAVFKVPLAFFLQDRRARTDVFTHEGKEHWVPAYEFEGFEIWGFTAGIIIDVLNSTLGAGIVKAHETAPLRHF</sequence>
<keyword evidence="6" id="KW-0464">Manganese</keyword>
<dbReference type="Proteomes" id="UP001595840">
    <property type="component" value="Unassembled WGS sequence"/>
</dbReference>
<evidence type="ECO:0000259" key="7">
    <source>
        <dbReference type="PROSITE" id="PS51462"/>
    </source>
</evidence>
<dbReference type="Gene3D" id="3.90.79.10">
    <property type="entry name" value="Nucleoside Triphosphate Pyrophosphohydrolase"/>
    <property type="match status" value="1"/>
</dbReference>
<name>A0ABV8V7N4_9GAMM</name>
<dbReference type="PANTHER" id="PTHR12992:SF11">
    <property type="entry name" value="MITOCHONDRIAL COENZYME A DIPHOSPHATASE NUDT8"/>
    <property type="match status" value="1"/>
</dbReference>
<comment type="cofactor">
    <cofactor evidence="1">
        <name>Mn(2+)</name>
        <dbReference type="ChEBI" id="CHEBI:29035"/>
    </cofactor>
</comment>
<dbReference type="EMBL" id="JBHSCX010000021">
    <property type="protein sequence ID" value="MFC4363907.1"/>
    <property type="molecule type" value="Genomic_DNA"/>
</dbReference>
<dbReference type="SUPFAM" id="SSF55811">
    <property type="entry name" value="Nudix"/>
    <property type="match status" value="1"/>
</dbReference>
<keyword evidence="4" id="KW-0378">Hydrolase</keyword>
<accession>A0ABV8V7N4</accession>